<keyword evidence="4" id="KW-1185">Reference proteome</keyword>
<sequence>MEGVAEHGRNEEGPARRAGRRFEDDLVGLDPHDPEARAFAEHLDRMEHATPRYTVEGYLDGVQNFAESANRVTGHRRLVAILVVGLILLGVLYTVWEALLFILGTFLGAGG</sequence>
<feature type="transmembrane region" description="Helical" evidence="2">
    <location>
        <begin position="78"/>
        <end position="107"/>
    </location>
</feature>
<keyword evidence="2" id="KW-0472">Membrane</keyword>
<dbReference type="EMBL" id="JAMTCP010000008">
    <property type="protein sequence ID" value="MCP2258319.1"/>
    <property type="molecule type" value="Genomic_DNA"/>
</dbReference>
<reference evidence="3 4" key="1">
    <citation type="submission" date="2022-06" db="EMBL/GenBank/DDBJ databases">
        <title>Genomic Encyclopedia of Archaeal and Bacterial Type Strains, Phase II (KMG-II): from individual species to whole genera.</title>
        <authorList>
            <person name="Goeker M."/>
        </authorList>
    </citation>
    <scope>NUCLEOTIDE SEQUENCE [LARGE SCALE GENOMIC DNA]</scope>
    <source>
        <strain evidence="3 4">DSM 40477</strain>
    </source>
</reference>
<name>A0ABT1HS26_STRSD</name>
<proteinExistence type="predicted"/>
<evidence type="ECO:0000313" key="3">
    <source>
        <dbReference type="EMBL" id="MCP2258319.1"/>
    </source>
</evidence>
<dbReference type="Proteomes" id="UP001205311">
    <property type="component" value="Unassembled WGS sequence"/>
</dbReference>
<evidence type="ECO:0000256" key="2">
    <source>
        <dbReference type="SAM" id="Phobius"/>
    </source>
</evidence>
<evidence type="ECO:0008006" key="5">
    <source>
        <dbReference type="Google" id="ProtNLM"/>
    </source>
</evidence>
<keyword evidence="2" id="KW-1133">Transmembrane helix</keyword>
<keyword evidence="2" id="KW-0812">Transmembrane</keyword>
<gene>
    <name evidence="3" type="ORF">LX15_002013</name>
</gene>
<evidence type="ECO:0000256" key="1">
    <source>
        <dbReference type="SAM" id="MobiDB-lite"/>
    </source>
</evidence>
<feature type="region of interest" description="Disordered" evidence="1">
    <location>
        <begin position="1"/>
        <end position="26"/>
    </location>
</feature>
<organism evidence="3 4">
    <name type="scientific">Streptoalloteichus tenebrarius (strain ATCC 17920 / DSM 40477 / JCM 4838 / CBS 697.72 / NBRC 16177 / NCIMB 11028 / NRRL B-12390 / A12253. 1 / ISP 5477)</name>
    <name type="common">Streptomyces tenebrarius</name>
    <dbReference type="NCBI Taxonomy" id="1933"/>
    <lineage>
        <taxon>Bacteria</taxon>
        <taxon>Bacillati</taxon>
        <taxon>Actinomycetota</taxon>
        <taxon>Actinomycetes</taxon>
        <taxon>Pseudonocardiales</taxon>
        <taxon>Pseudonocardiaceae</taxon>
        <taxon>Streptoalloteichus</taxon>
    </lineage>
</organism>
<accession>A0ABT1HS26</accession>
<protein>
    <recommendedName>
        <fullName evidence="5">Integral membrane protein</fullName>
    </recommendedName>
</protein>
<comment type="caution">
    <text evidence="3">The sequence shown here is derived from an EMBL/GenBank/DDBJ whole genome shotgun (WGS) entry which is preliminary data.</text>
</comment>
<evidence type="ECO:0000313" key="4">
    <source>
        <dbReference type="Proteomes" id="UP001205311"/>
    </source>
</evidence>